<dbReference type="Pfam" id="PF25188">
    <property type="entry name" value="Tad6"/>
    <property type="match status" value="1"/>
</dbReference>
<dbReference type="AlphaFoldDB" id="A0A0F9D780"/>
<sequence>MKTTSRIFRRYKAGYNVWLETNEDNGETDELADAINRMSAQIITMKVARTPAGHYIGDPRTAHMLCKKIGIAPEVLRGHKVCSIGFCEREQKWYGWSHRAIYGFGVGSHVKPGNCGYMPKDKEDFRLNCIRFWDDKGHDQIAAHETTEGGHSGVRTEWRYAETVPNKKIRGSISSVFTPYPEIFGRGKWTAKTLDDARQMACDFAEGVG</sequence>
<protein>
    <submittedName>
        <fullName evidence="1">Uncharacterized protein</fullName>
    </submittedName>
</protein>
<dbReference type="EMBL" id="LAZR01032928">
    <property type="protein sequence ID" value="KKL49526.1"/>
    <property type="molecule type" value="Genomic_DNA"/>
</dbReference>
<comment type="caution">
    <text evidence="1">The sequence shown here is derived from an EMBL/GenBank/DDBJ whole genome shotgun (WGS) entry which is preliminary data.</text>
</comment>
<proteinExistence type="predicted"/>
<gene>
    <name evidence="1" type="ORF">LCGC14_2314600</name>
</gene>
<accession>A0A0F9D780</accession>
<reference evidence="1" key="1">
    <citation type="journal article" date="2015" name="Nature">
        <title>Complex archaea that bridge the gap between prokaryotes and eukaryotes.</title>
        <authorList>
            <person name="Spang A."/>
            <person name="Saw J.H."/>
            <person name="Jorgensen S.L."/>
            <person name="Zaremba-Niedzwiedzka K."/>
            <person name="Martijn J."/>
            <person name="Lind A.E."/>
            <person name="van Eijk R."/>
            <person name="Schleper C."/>
            <person name="Guy L."/>
            <person name="Ettema T.J."/>
        </authorList>
    </citation>
    <scope>NUCLEOTIDE SEQUENCE</scope>
</reference>
<organism evidence="1">
    <name type="scientific">marine sediment metagenome</name>
    <dbReference type="NCBI Taxonomy" id="412755"/>
    <lineage>
        <taxon>unclassified sequences</taxon>
        <taxon>metagenomes</taxon>
        <taxon>ecological metagenomes</taxon>
    </lineage>
</organism>
<dbReference type="InterPro" id="IPR057386">
    <property type="entry name" value="Tad6-like"/>
</dbReference>
<evidence type="ECO:0000313" key="1">
    <source>
        <dbReference type="EMBL" id="KKL49526.1"/>
    </source>
</evidence>
<name>A0A0F9D780_9ZZZZ</name>